<sequence length="272" mass="30072">MSNNSVISAEPSSLTAVIDALRKTQLDDTAITLVDSVEELTSLIKAISGLPTSPPSLYVDLEGINLSRDGSISILQIYSLPGQHTYLVDVHRLGDTAFSTPGKDEETIKSILESKYIPKVFFDVRNDSDALYSHFGIHLQGIEDLQLMELATRPGRRRFVSGLAKCIEYDAPLTVQEKAAWLVSKRAGQQLFAPEKGGSYEVFNERPLAKEIVQYCANDVHILARLWKYYDGKMTGKWRAKMLVAAEARVALSHTPTFCGKGQHMAKAPSGW</sequence>
<proteinExistence type="predicted"/>
<dbReference type="Proteomes" id="UP001143910">
    <property type="component" value="Unassembled WGS sequence"/>
</dbReference>
<evidence type="ECO:0000313" key="1">
    <source>
        <dbReference type="EMBL" id="KAJ2977928.1"/>
    </source>
</evidence>
<comment type="caution">
    <text evidence="1">The sequence shown here is derived from an EMBL/GenBank/DDBJ whole genome shotgun (WGS) entry which is preliminary data.</text>
</comment>
<accession>A0ACC1NHV1</accession>
<reference evidence="1" key="1">
    <citation type="submission" date="2022-08" db="EMBL/GenBank/DDBJ databases">
        <title>Genome Sequence of Lecanicillium fungicola.</title>
        <authorList>
            <person name="Buettner E."/>
        </authorList>
    </citation>
    <scope>NUCLEOTIDE SEQUENCE</scope>
    <source>
        <strain evidence="1">Babe33</strain>
    </source>
</reference>
<protein>
    <submittedName>
        <fullName evidence="1">Uncharacterized protein</fullName>
    </submittedName>
</protein>
<dbReference type="EMBL" id="JANJQO010000424">
    <property type="protein sequence ID" value="KAJ2977928.1"/>
    <property type="molecule type" value="Genomic_DNA"/>
</dbReference>
<gene>
    <name evidence="1" type="ORF">NQ176_g4095</name>
</gene>
<organism evidence="1 2">
    <name type="scientific">Zarea fungicola</name>
    <dbReference type="NCBI Taxonomy" id="93591"/>
    <lineage>
        <taxon>Eukaryota</taxon>
        <taxon>Fungi</taxon>
        <taxon>Dikarya</taxon>
        <taxon>Ascomycota</taxon>
        <taxon>Pezizomycotina</taxon>
        <taxon>Sordariomycetes</taxon>
        <taxon>Hypocreomycetidae</taxon>
        <taxon>Hypocreales</taxon>
        <taxon>Cordycipitaceae</taxon>
        <taxon>Zarea</taxon>
    </lineage>
</organism>
<name>A0ACC1NHV1_9HYPO</name>
<evidence type="ECO:0000313" key="2">
    <source>
        <dbReference type="Proteomes" id="UP001143910"/>
    </source>
</evidence>
<keyword evidence="2" id="KW-1185">Reference proteome</keyword>